<feature type="region of interest" description="Disordered" evidence="4">
    <location>
        <begin position="1"/>
        <end position="36"/>
    </location>
</feature>
<dbReference type="GO" id="GO:0071013">
    <property type="term" value="C:catalytic step 2 spliceosome"/>
    <property type="evidence" value="ECO:0000318"/>
    <property type="project" value="GO_Central"/>
</dbReference>
<dbReference type="Pfam" id="PF09751">
    <property type="entry name" value="Es2"/>
    <property type="match status" value="1"/>
</dbReference>
<dbReference type="OMA" id="DAFQRNY"/>
<dbReference type="InParanoid" id="A0A0D1EAL6"/>
<dbReference type="STRING" id="237631.A0A0D1EAL6"/>
<dbReference type="InterPro" id="IPR019148">
    <property type="entry name" value="Nuclear_protein_DGCR14_ESS-2"/>
</dbReference>
<evidence type="ECO:0000313" key="6">
    <source>
        <dbReference type="Proteomes" id="UP000000561"/>
    </source>
</evidence>
<dbReference type="EMBL" id="CM003140">
    <property type="protein sequence ID" value="KIS72291.1"/>
    <property type="molecule type" value="Genomic_DNA"/>
</dbReference>
<dbReference type="PANTHER" id="PTHR12940:SF0">
    <property type="entry name" value="SPLICING FACTOR ESS-2 HOMOLOG"/>
    <property type="match status" value="1"/>
</dbReference>
<dbReference type="OrthoDB" id="19679at2759"/>
<dbReference type="KEGG" id="uma:UMAG_00699"/>
<dbReference type="VEuPathDB" id="FungiDB:UMAG_00699"/>
<gene>
    <name evidence="5" type="ORF">UMAG_00699</name>
</gene>
<sequence>MPLRKEPPTPRSAAVNARLDSNNDVGPSRSGLAPLIPFKPGQTSLRKQAILTEEEYTCALSSIIKRDFFPDLDRITAENEYLAAVEAEEPARIRIALDRLLRLDGRTNASPAPQRASKRSRNHLSRASAAARNDSGEWDNTPIAFGSSSEVFDPTFTPAESTIWLDHQGEPQHEAEAEAAPASGIHPDLDLSLAHFQSRYTSEDNASFSQLLDRDNELRKRKHAHLFAHEAASGKRRQQLIDAERRDAERGKRLMLEASPDDSNMSEEATEMLLIEGSDAKVEEKSATAAAVTVTGQRPETSSEKDPMDDLVLVCEPRQDDRRTASGLHRWKYTARNALMFGADANESYLHARPLGVTADHEASRPQTNFTALRLGEQSNSHTAVRHVDAPQSEAGWCASTSRLDAAIQRGRAGSFTSPVASASGDETPKVNGYGFVTPYSTPQSGNSQSVDGEMHLRVYNAIKRSRQHHVTASTSIDDIAARACGFQLPRLDKREQLAEKLTSTPKLKRAAERASTPYGQARYTGLTRLRTSAFGRSPQKMRDKVGGLTPAAKALLDRSTRGLTPASARQRVASPIASQRHDANTAKSLGDRSWTPTSQRTRH</sequence>
<reference evidence="5 6" key="1">
    <citation type="journal article" date="2006" name="Nature">
        <title>Insights from the genome of the biotrophic fungal plant pathogen Ustilago maydis.</title>
        <authorList>
            <person name="Kamper J."/>
            <person name="Kahmann R."/>
            <person name="Bolker M."/>
            <person name="Ma L.J."/>
            <person name="Brefort T."/>
            <person name="Saville B.J."/>
            <person name="Banuett F."/>
            <person name="Kronstad J.W."/>
            <person name="Gold S.E."/>
            <person name="Muller O."/>
            <person name="Perlin M.H."/>
            <person name="Wosten H.A."/>
            <person name="de Vries R."/>
            <person name="Ruiz-Herrera J."/>
            <person name="Reynaga-Pena C.G."/>
            <person name="Snetselaar K."/>
            <person name="McCann M."/>
            <person name="Perez-Martin J."/>
            <person name="Feldbrugge M."/>
            <person name="Basse C.W."/>
            <person name="Steinberg G."/>
            <person name="Ibeas J.I."/>
            <person name="Holloman W."/>
            <person name="Guzman P."/>
            <person name="Farman M."/>
            <person name="Stajich J.E."/>
            <person name="Sentandreu R."/>
            <person name="Gonzalez-Prieto J.M."/>
            <person name="Kennell J.C."/>
            <person name="Molina L."/>
            <person name="Schirawski J."/>
            <person name="Mendoza-Mendoza A."/>
            <person name="Greilinger D."/>
            <person name="Munch K."/>
            <person name="Rossel N."/>
            <person name="Scherer M."/>
            <person name="Vranes M."/>
            <person name="Ladendorf O."/>
            <person name="Vincon V."/>
            <person name="Fuchs U."/>
            <person name="Sandrock B."/>
            <person name="Meng S."/>
            <person name="Ho E.C."/>
            <person name="Cahill M.J."/>
            <person name="Boyce K.J."/>
            <person name="Klose J."/>
            <person name="Klosterman S.J."/>
            <person name="Deelstra H.J."/>
            <person name="Ortiz-Castellanos L."/>
            <person name="Li W."/>
            <person name="Sanchez-Alonso P."/>
            <person name="Schreier P.H."/>
            <person name="Hauser-Hahn I."/>
            <person name="Vaupel M."/>
            <person name="Koopmann E."/>
            <person name="Friedrich G."/>
            <person name="Voss H."/>
            <person name="Schluter T."/>
            <person name="Margolis J."/>
            <person name="Platt D."/>
            <person name="Swimmer C."/>
            <person name="Gnirke A."/>
            <person name="Chen F."/>
            <person name="Vysotskaia V."/>
            <person name="Mannhaupt G."/>
            <person name="Guldener U."/>
            <person name="Munsterkotter M."/>
            <person name="Haase D."/>
            <person name="Oesterheld M."/>
            <person name="Mewes H.W."/>
            <person name="Mauceli E.W."/>
            <person name="DeCaprio D."/>
            <person name="Wade C.M."/>
            <person name="Butler J."/>
            <person name="Young S."/>
            <person name="Jaffe D.B."/>
            <person name="Calvo S."/>
            <person name="Nusbaum C."/>
            <person name="Galagan J."/>
            <person name="Birren B.W."/>
        </authorList>
    </citation>
    <scope>NUCLEOTIDE SEQUENCE [LARGE SCALE GENOMIC DNA]</scope>
    <source>
        <strain evidence="6">DSM 14603 / FGSC 9021 / UM521</strain>
    </source>
</reference>
<evidence type="ECO:0000256" key="2">
    <source>
        <dbReference type="ARBA" id="ARBA00009072"/>
    </source>
</evidence>
<dbReference type="RefSeq" id="XP_011386494.1">
    <property type="nucleotide sequence ID" value="XM_011388192.1"/>
</dbReference>
<feature type="compositionally biased region" description="Polar residues" evidence="4">
    <location>
        <begin position="595"/>
        <end position="604"/>
    </location>
</feature>
<proteinExistence type="inferred from homology"/>
<organism evidence="5 6">
    <name type="scientific">Mycosarcoma maydis</name>
    <name type="common">Corn smut fungus</name>
    <name type="synonym">Ustilago maydis</name>
    <dbReference type="NCBI Taxonomy" id="5270"/>
    <lineage>
        <taxon>Eukaryota</taxon>
        <taxon>Fungi</taxon>
        <taxon>Dikarya</taxon>
        <taxon>Basidiomycota</taxon>
        <taxon>Ustilaginomycotina</taxon>
        <taxon>Ustilaginomycetes</taxon>
        <taxon>Ustilaginales</taxon>
        <taxon>Ustilaginaceae</taxon>
        <taxon>Mycosarcoma</taxon>
    </lineage>
</organism>
<evidence type="ECO:0000256" key="3">
    <source>
        <dbReference type="ARBA" id="ARBA00023242"/>
    </source>
</evidence>
<keyword evidence="3" id="KW-0539">Nucleus</keyword>
<comment type="subcellular location">
    <subcellularLocation>
        <location evidence="1">Nucleus</location>
    </subcellularLocation>
</comment>
<protein>
    <recommendedName>
        <fullName evidence="7">Protein DGCR14</fullName>
    </recommendedName>
</protein>
<evidence type="ECO:0000313" key="5">
    <source>
        <dbReference type="EMBL" id="KIS72291.1"/>
    </source>
</evidence>
<evidence type="ECO:0000256" key="1">
    <source>
        <dbReference type="ARBA" id="ARBA00004123"/>
    </source>
</evidence>
<keyword evidence="6" id="KW-1185">Reference proteome</keyword>
<dbReference type="AlphaFoldDB" id="A0A0D1EAL6"/>
<name>A0A0D1EAL6_MYCMD</name>
<dbReference type="GeneID" id="23561927"/>
<evidence type="ECO:0008006" key="7">
    <source>
        <dbReference type="Google" id="ProtNLM"/>
    </source>
</evidence>
<feature type="region of interest" description="Disordered" evidence="4">
    <location>
        <begin position="559"/>
        <end position="604"/>
    </location>
</feature>
<accession>A0A0D1EAL6</accession>
<dbReference type="PANTHER" id="PTHR12940">
    <property type="entry name" value="ES-2 PROTEIN - RELATED"/>
    <property type="match status" value="1"/>
</dbReference>
<feature type="region of interest" description="Disordered" evidence="4">
    <location>
        <begin position="106"/>
        <end position="142"/>
    </location>
</feature>
<comment type="similarity">
    <text evidence="2">Belongs to the ESS2 family.</text>
</comment>
<dbReference type="eggNOG" id="KOG2627">
    <property type="taxonomic scope" value="Eukaryota"/>
</dbReference>
<dbReference type="Proteomes" id="UP000000561">
    <property type="component" value="Chromosome 1"/>
</dbReference>
<evidence type="ECO:0000256" key="4">
    <source>
        <dbReference type="SAM" id="MobiDB-lite"/>
    </source>
</evidence>